<keyword evidence="1" id="KW-1133">Transmembrane helix</keyword>
<comment type="caution">
    <text evidence="3">The sequence shown here is derived from an EMBL/GenBank/DDBJ whole genome shotgun (WGS) entry which is preliminary data.</text>
</comment>
<reference evidence="3 4" key="1">
    <citation type="submission" date="2019-03" db="EMBL/GenBank/DDBJ databases">
        <title>Genomics of glacier-inhabiting Cryobacterium strains.</title>
        <authorList>
            <person name="Liu Q."/>
            <person name="Xin Y.-H."/>
        </authorList>
    </citation>
    <scope>NUCLEOTIDE SEQUENCE [LARGE SCALE GENOMIC DNA]</scope>
    <source>
        <strain evidence="3 4">Sr47</strain>
    </source>
</reference>
<feature type="transmembrane region" description="Helical" evidence="1">
    <location>
        <begin position="89"/>
        <end position="108"/>
    </location>
</feature>
<protein>
    <recommendedName>
        <fullName evidence="2">SPW repeat-containing integral membrane domain-containing protein</fullName>
    </recommendedName>
</protein>
<gene>
    <name evidence="3" type="ORF">E3O23_03355</name>
</gene>
<feature type="transmembrane region" description="Helical" evidence="1">
    <location>
        <begin position="7"/>
        <end position="25"/>
    </location>
</feature>
<evidence type="ECO:0000256" key="1">
    <source>
        <dbReference type="SAM" id="Phobius"/>
    </source>
</evidence>
<evidence type="ECO:0000259" key="2">
    <source>
        <dbReference type="Pfam" id="PF03779"/>
    </source>
</evidence>
<dbReference type="Proteomes" id="UP000297866">
    <property type="component" value="Unassembled WGS sequence"/>
</dbReference>
<dbReference type="OrthoDB" id="32521at2"/>
<dbReference type="InterPro" id="IPR005530">
    <property type="entry name" value="SPW"/>
</dbReference>
<keyword evidence="1" id="KW-0472">Membrane</keyword>
<dbReference type="AlphaFoldDB" id="A0A4R8UHS3"/>
<evidence type="ECO:0000313" key="4">
    <source>
        <dbReference type="Proteomes" id="UP000297866"/>
    </source>
</evidence>
<proteinExistence type="predicted"/>
<evidence type="ECO:0000313" key="3">
    <source>
        <dbReference type="EMBL" id="TFB54792.1"/>
    </source>
</evidence>
<organism evidence="3 4">
    <name type="scientific">Cryobacterium tagatosivorans</name>
    <dbReference type="NCBI Taxonomy" id="1259199"/>
    <lineage>
        <taxon>Bacteria</taxon>
        <taxon>Bacillati</taxon>
        <taxon>Actinomycetota</taxon>
        <taxon>Actinomycetes</taxon>
        <taxon>Micrococcales</taxon>
        <taxon>Microbacteriaceae</taxon>
        <taxon>Cryobacterium</taxon>
    </lineage>
</organism>
<feature type="domain" description="SPW repeat-containing integral membrane" evidence="2">
    <location>
        <begin position="7"/>
        <end position="100"/>
    </location>
</feature>
<name>A0A4R8UHS3_9MICO</name>
<feature type="transmembrane region" description="Helical" evidence="1">
    <location>
        <begin position="58"/>
        <end position="77"/>
    </location>
</feature>
<dbReference type="EMBL" id="SOEZ01000016">
    <property type="protein sequence ID" value="TFB54792.1"/>
    <property type="molecule type" value="Genomic_DNA"/>
</dbReference>
<feature type="transmembrane region" description="Helical" evidence="1">
    <location>
        <begin position="31"/>
        <end position="51"/>
    </location>
</feature>
<sequence>MKKWTRWQDYAAVAVGLYAALSVLWTPQAGMSATLMVISGGLLVVSGVVNLAMPGMPAAEWAQVVFGLLLFASPWIGSYTEQTAASWTSWIGGAIAVAVTAAAIRPSIEMSHHRMMPSH</sequence>
<dbReference type="RefSeq" id="WP_134488173.1">
    <property type="nucleotide sequence ID" value="NZ_SOEZ01000016.1"/>
</dbReference>
<accession>A0A4R8UHS3</accession>
<keyword evidence="4" id="KW-1185">Reference proteome</keyword>
<dbReference type="Pfam" id="PF03779">
    <property type="entry name" value="SPW"/>
    <property type="match status" value="1"/>
</dbReference>
<keyword evidence="1" id="KW-0812">Transmembrane</keyword>